<comment type="caution">
    <text evidence="2">The sequence shown here is derived from an EMBL/GenBank/DDBJ whole genome shotgun (WGS) entry which is preliminary data.</text>
</comment>
<dbReference type="Pfam" id="PF04248">
    <property type="entry name" value="NTP_transf_9"/>
    <property type="match status" value="2"/>
</dbReference>
<proteinExistence type="predicted"/>
<gene>
    <name evidence="2" type="ORF">C1J01_43140</name>
</gene>
<dbReference type="Proteomes" id="UP000249304">
    <property type="component" value="Unassembled WGS sequence"/>
</dbReference>
<feature type="domain" description="DUF427" evidence="1">
    <location>
        <begin position="140"/>
        <end position="228"/>
    </location>
</feature>
<dbReference type="PANTHER" id="PTHR34310">
    <property type="entry name" value="DUF427 DOMAIN PROTEIN (AFU_ORTHOLOGUE AFUA_3G02220)"/>
    <property type="match status" value="1"/>
</dbReference>
<organism evidence="2 3">
    <name type="scientific">Nonomuraea aridisoli</name>
    <dbReference type="NCBI Taxonomy" id="2070368"/>
    <lineage>
        <taxon>Bacteria</taxon>
        <taxon>Bacillati</taxon>
        <taxon>Actinomycetota</taxon>
        <taxon>Actinomycetes</taxon>
        <taxon>Streptosporangiales</taxon>
        <taxon>Streptosporangiaceae</taxon>
        <taxon>Nonomuraea</taxon>
    </lineage>
</organism>
<evidence type="ECO:0000313" key="2">
    <source>
        <dbReference type="EMBL" id="PZG05676.1"/>
    </source>
</evidence>
<feature type="domain" description="DUF427" evidence="1">
    <location>
        <begin position="18"/>
        <end position="107"/>
    </location>
</feature>
<dbReference type="OrthoDB" id="285364at2"/>
<evidence type="ECO:0000259" key="1">
    <source>
        <dbReference type="Pfam" id="PF04248"/>
    </source>
</evidence>
<accession>A0A2W2D1G1</accession>
<sequence>MDVTNRGRVRVERTAKRVRTYLGGRVVADTTSALLVWEVPYYPAYYIPVDDVDASALKPTGATKHSPSRGDAVVYTVTSGTAEAKDAALSYPESPLEEIRGHVRFEWDAMDAWFEEDEEVFTHPRDPYTRVDILPSQRHVRIELGGVTVADSRSPRILFETGLPPRYYLPKTDVRLDLLEPSDTVTHCPYKGSAEYWTVNGEKDLAWSYRTPLPESQRVAGLIAFYDEKLDVYVDDVLQPRPKTKFS</sequence>
<dbReference type="AlphaFoldDB" id="A0A2W2D1G1"/>
<keyword evidence="3" id="KW-1185">Reference proteome</keyword>
<dbReference type="Gene3D" id="2.170.150.40">
    <property type="entry name" value="Domain of unknown function (DUF427)"/>
    <property type="match status" value="2"/>
</dbReference>
<dbReference type="PANTHER" id="PTHR34310:SF9">
    <property type="entry name" value="BLR5716 PROTEIN"/>
    <property type="match status" value="1"/>
</dbReference>
<dbReference type="InterPro" id="IPR007361">
    <property type="entry name" value="DUF427"/>
</dbReference>
<dbReference type="InterPro" id="IPR038694">
    <property type="entry name" value="DUF427_sf"/>
</dbReference>
<evidence type="ECO:0000313" key="3">
    <source>
        <dbReference type="Proteomes" id="UP000249304"/>
    </source>
</evidence>
<reference evidence="2 3" key="1">
    <citation type="submission" date="2018-01" db="EMBL/GenBank/DDBJ databases">
        <title>Draft genome sequence of Nonomuraea sp. KC333.</title>
        <authorList>
            <person name="Sahin N."/>
            <person name="Saygin H."/>
            <person name="Ay H."/>
        </authorList>
    </citation>
    <scope>NUCLEOTIDE SEQUENCE [LARGE SCALE GENOMIC DNA]</scope>
    <source>
        <strain evidence="2 3">KC333</strain>
    </source>
</reference>
<dbReference type="EMBL" id="POUD01000346">
    <property type="protein sequence ID" value="PZG05676.1"/>
    <property type="molecule type" value="Genomic_DNA"/>
</dbReference>
<protein>
    <recommendedName>
        <fullName evidence="1">DUF427 domain-containing protein</fullName>
    </recommendedName>
</protein>
<name>A0A2W2D1G1_9ACTN</name>